<name>A0A6A4H063_9AGAR</name>
<protein>
    <submittedName>
        <fullName evidence="1">Uncharacterized protein</fullName>
    </submittedName>
</protein>
<dbReference type="Proteomes" id="UP000799118">
    <property type="component" value="Unassembled WGS sequence"/>
</dbReference>
<evidence type="ECO:0000313" key="1">
    <source>
        <dbReference type="EMBL" id="KAE9391609.1"/>
    </source>
</evidence>
<accession>A0A6A4H063</accession>
<dbReference type="AlphaFoldDB" id="A0A6A4H063"/>
<reference evidence="1" key="1">
    <citation type="journal article" date="2019" name="Environ. Microbiol.">
        <title>Fungal ecological strategies reflected in gene transcription - a case study of two litter decomposers.</title>
        <authorList>
            <person name="Barbi F."/>
            <person name="Kohler A."/>
            <person name="Barry K."/>
            <person name="Baskaran P."/>
            <person name="Daum C."/>
            <person name="Fauchery L."/>
            <person name="Ihrmark K."/>
            <person name="Kuo A."/>
            <person name="LaButti K."/>
            <person name="Lipzen A."/>
            <person name="Morin E."/>
            <person name="Grigoriev I.V."/>
            <person name="Henrissat B."/>
            <person name="Lindahl B."/>
            <person name="Martin F."/>
        </authorList>
    </citation>
    <scope>NUCLEOTIDE SEQUENCE</scope>
    <source>
        <strain evidence="1">JB14</strain>
    </source>
</reference>
<dbReference type="EMBL" id="ML769618">
    <property type="protein sequence ID" value="KAE9391609.1"/>
    <property type="molecule type" value="Genomic_DNA"/>
</dbReference>
<organism evidence="1 2">
    <name type="scientific">Gymnopus androsaceus JB14</name>
    <dbReference type="NCBI Taxonomy" id="1447944"/>
    <lineage>
        <taxon>Eukaryota</taxon>
        <taxon>Fungi</taxon>
        <taxon>Dikarya</taxon>
        <taxon>Basidiomycota</taxon>
        <taxon>Agaricomycotina</taxon>
        <taxon>Agaricomycetes</taxon>
        <taxon>Agaricomycetidae</taxon>
        <taxon>Agaricales</taxon>
        <taxon>Marasmiineae</taxon>
        <taxon>Omphalotaceae</taxon>
        <taxon>Gymnopus</taxon>
    </lineage>
</organism>
<gene>
    <name evidence="1" type="ORF">BT96DRAFT_1024000</name>
</gene>
<evidence type="ECO:0000313" key="2">
    <source>
        <dbReference type="Proteomes" id="UP000799118"/>
    </source>
</evidence>
<keyword evidence="2" id="KW-1185">Reference proteome</keyword>
<sequence length="254" mass="28686">MHVHLSSCSPSLTHNNPISNEDEAHDEWFLRFLTLVFEDVQRHIGGEETTEMDTEGSRIFGLEIGIPAPPLFIQLIHPASYPFLLSSSCTGNELHWASRLEERRVFTWSAITGLHFYFLPSVVSPQHRPRSSLAIYHPQDQDQGQIISLVSDEDYGSSLFDVQESYGYGFHCNCKASAFPRSPSSAVSYTFDARQQYERKRKRGRTLIPIPSLIHRQAPPPLPVHPHPYRSTPQSVTRAMFAALSQTPAPSLCQ</sequence>
<proteinExistence type="predicted"/>